<dbReference type="AlphaFoldDB" id="A0A0P9XWR5"/>
<dbReference type="EMBL" id="LJRC01000034">
    <property type="protein sequence ID" value="KPY40508.1"/>
    <property type="molecule type" value="Genomic_DNA"/>
</dbReference>
<feature type="transmembrane region" description="Helical" evidence="1">
    <location>
        <begin position="117"/>
        <end position="139"/>
    </location>
</feature>
<keyword evidence="1" id="KW-0472">Membrane</keyword>
<accession>A0A0P9XWR5</accession>
<evidence type="ECO:0000313" key="3">
    <source>
        <dbReference type="Proteomes" id="UP000050562"/>
    </source>
</evidence>
<keyword evidence="1" id="KW-1133">Transmembrane helix</keyword>
<proteinExistence type="predicted"/>
<evidence type="ECO:0000256" key="1">
    <source>
        <dbReference type="SAM" id="Phobius"/>
    </source>
</evidence>
<feature type="transmembrane region" description="Helical" evidence="1">
    <location>
        <begin position="50"/>
        <end position="70"/>
    </location>
</feature>
<dbReference type="PATRIC" id="fig|251707.3.peg.1050"/>
<evidence type="ECO:0008006" key="4">
    <source>
        <dbReference type="Google" id="ProtNLM"/>
    </source>
</evidence>
<evidence type="ECO:0000313" key="2">
    <source>
        <dbReference type="EMBL" id="KPY40508.1"/>
    </source>
</evidence>
<gene>
    <name evidence="2" type="ORF">ALO52_00797</name>
</gene>
<feature type="transmembrane region" description="Helical" evidence="1">
    <location>
        <begin position="12"/>
        <end position="30"/>
    </location>
</feature>
<dbReference type="RefSeq" id="WP_057408137.1">
    <property type="nucleotide sequence ID" value="NZ_LJRC01000034.1"/>
</dbReference>
<organism evidence="2 3">
    <name type="scientific">Pseudomonas syringae pv. primulae</name>
    <dbReference type="NCBI Taxonomy" id="251707"/>
    <lineage>
        <taxon>Bacteria</taxon>
        <taxon>Pseudomonadati</taxon>
        <taxon>Pseudomonadota</taxon>
        <taxon>Gammaproteobacteria</taxon>
        <taxon>Pseudomonadales</taxon>
        <taxon>Pseudomonadaceae</taxon>
        <taxon>Pseudomonas</taxon>
    </lineage>
</organism>
<feature type="transmembrane region" description="Helical" evidence="1">
    <location>
        <begin position="82"/>
        <end position="105"/>
    </location>
</feature>
<sequence>MEPVTALKTLHIAAITLLLLSVLVLASGVIKVRLEGDATIQTRLLKRPLLFFWLLMAVCLAILPFSGWWLVHSIGLSLGQTWVLGSSVLYTVGLFSWVWLVARLNRLRLGARTDRRGFTLALAIISVACFVVIAGLMGFKPA</sequence>
<comment type="caution">
    <text evidence="2">The sequence shown here is derived from an EMBL/GenBank/DDBJ whole genome shotgun (WGS) entry which is preliminary data.</text>
</comment>
<name>A0A0P9XWR5_9PSED</name>
<dbReference type="Proteomes" id="UP000050562">
    <property type="component" value="Unassembled WGS sequence"/>
</dbReference>
<reference evidence="2 3" key="1">
    <citation type="submission" date="2015-09" db="EMBL/GenBank/DDBJ databases">
        <title>Genome announcement of multiple Pseudomonas syringae strains.</title>
        <authorList>
            <person name="Thakur S."/>
            <person name="Wang P.W."/>
            <person name="Gong Y."/>
            <person name="Weir B.S."/>
            <person name="Guttman D.S."/>
        </authorList>
    </citation>
    <scope>NUCLEOTIDE SEQUENCE [LARGE SCALE GENOMIC DNA]</scope>
    <source>
        <strain evidence="2 3">ICMP3956</strain>
    </source>
</reference>
<dbReference type="InterPro" id="IPR018729">
    <property type="entry name" value="DUF2269_transmembrane"/>
</dbReference>
<dbReference type="Pfam" id="PF10027">
    <property type="entry name" value="DUF2269"/>
    <property type="match status" value="1"/>
</dbReference>
<keyword evidence="1" id="KW-0812">Transmembrane</keyword>
<protein>
    <recommendedName>
        <fullName evidence="4">Integral membrane protein</fullName>
    </recommendedName>
</protein>